<organism evidence="2 3">
    <name type="scientific">Aquibium oceanicum</name>
    <dbReference type="NCBI Taxonomy" id="1670800"/>
    <lineage>
        <taxon>Bacteria</taxon>
        <taxon>Pseudomonadati</taxon>
        <taxon>Pseudomonadota</taxon>
        <taxon>Alphaproteobacteria</taxon>
        <taxon>Hyphomicrobiales</taxon>
        <taxon>Phyllobacteriaceae</taxon>
        <taxon>Aquibium</taxon>
    </lineage>
</organism>
<feature type="compositionally biased region" description="Low complexity" evidence="1">
    <location>
        <begin position="9"/>
        <end position="26"/>
    </location>
</feature>
<reference evidence="3" key="1">
    <citation type="submission" date="2016-11" db="EMBL/GenBank/DDBJ databases">
        <title>Mesorhizobium oceanicum sp. nov., isolated from deep seawater in South China Sea.</title>
        <authorList>
            <person name="Fu G.-Y."/>
        </authorList>
    </citation>
    <scope>NUCLEOTIDE SEQUENCE [LARGE SCALE GENOMIC DNA]</scope>
    <source>
        <strain evidence="3">B7</strain>
    </source>
</reference>
<sequence>MSEQDMYFPQPVQQPRRPARPATPAQGTNLAAVVSRIEEAIDLETTSIRTDVNFDIKASNARKSRYLYELNKAVKDVRSETLQANRDGIVRLRQKLVENEAALAAHLAAVTEVAGLLQEAIERSEGDGTYSSTNFRRSHAV</sequence>
<keyword evidence="3" id="KW-1185">Reference proteome</keyword>
<dbReference type="Proteomes" id="UP000182840">
    <property type="component" value="Chromosome"/>
</dbReference>
<dbReference type="EMBL" id="CP018171">
    <property type="protein sequence ID" value="APH73652.1"/>
    <property type="molecule type" value="Genomic_DNA"/>
</dbReference>
<dbReference type="AlphaFoldDB" id="A0A1L3SWF4"/>
<dbReference type="RefSeq" id="WP_072607119.1">
    <property type="nucleotide sequence ID" value="NZ_CP018171.1"/>
</dbReference>
<dbReference type="KEGG" id="meso:BSQ44_21410"/>
<protein>
    <submittedName>
        <fullName evidence="2">Uncharacterized protein</fullName>
    </submittedName>
</protein>
<proteinExistence type="predicted"/>
<accession>A0A1L3SWF4</accession>
<gene>
    <name evidence="2" type="ORF">BSQ44_21410</name>
</gene>
<evidence type="ECO:0000313" key="2">
    <source>
        <dbReference type="EMBL" id="APH73652.1"/>
    </source>
</evidence>
<dbReference type="STRING" id="1670800.BSQ44_21410"/>
<evidence type="ECO:0000256" key="1">
    <source>
        <dbReference type="SAM" id="MobiDB-lite"/>
    </source>
</evidence>
<name>A0A1L3SWF4_9HYPH</name>
<feature type="region of interest" description="Disordered" evidence="1">
    <location>
        <begin position="1"/>
        <end position="26"/>
    </location>
</feature>
<evidence type="ECO:0000313" key="3">
    <source>
        <dbReference type="Proteomes" id="UP000182840"/>
    </source>
</evidence>